<name>E3MFT1_CAERE</name>
<dbReference type="HOGENOM" id="CLU_001485_31_2_1"/>
<dbReference type="OrthoDB" id="3176171at2759"/>
<dbReference type="EMBL" id="DS268442">
    <property type="protein sequence ID" value="EFP01294.1"/>
    <property type="molecule type" value="Genomic_DNA"/>
</dbReference>
<dbReference type="STRING" id="31234.E3MFT1"/>
<evidence type="ECO:0000313" key="5">
    <source>
        <dbReference type="EMBL" id="EFP01294.1"/>
    </source>
</evidence>
<keyword evidence="6" id="KW-1185">Reference proteome</keyword>
<dbReference type="InterPro" id="IPR036961">
    <property type="entry name" value="Kinesin_motor_dom_sf"/>
</dbReference>
<dbReference type="SUPFAM" id="SSF52540">
    <property type="entry name" value="P-loop containing nucleoside triphosphate hydrolases"/>
    <property type="match status" value="1"/>
</dbReference>
<dbReference type="OMA" id="CIEAMRY"/>
<proteinExistence type="inferred from homology"/>
<dbReference type="GO" id="GO:0005524">
    <property type="term" value="F:ATP binding"/>
    <property type="evidence" value="ECO:0007669"/>
    <property type="project" value="UniProtKB-KW"/>
</dbReference>
<gene>
    <name evidence="5" type="ORF">CRE_24469</name>
</gene>
<dbReference type="Pfam" id="PF00225">
    <property type="entry name" value="Kinesin"/>
    <property type="match status" value="1"/>
</dbReference>
<dbReference type="InParanoid" id="E3MFT1"/>
<dbReference type="Gene3D" id="3.40.850.10">
    <property type="entry name" value="Kinesin motor domain"/>
    <property type="match status" value="1"/>
</dbReference>
<organism evidence="6">
    <name type="scientific">Caenorhabditis remanei</name>
    <name type="common">Caenorhabditis vulgaris</name>
    <dbReference type="NCBI Taxonomy" id="31234"/>
    <lineage>
        <taxon>Eukaryota</taxon>
        <taxon>Metazoa</taxon>
        <taxon>Ecdysozoa</taxon>
        <taxon>Nematoda</taxon>
        <taxon>Chromadorea</taxon>
        <taxon>Rhabditida</taxon>
        <taxon>Rhabditina</taxon>
        <taxon>Rhabditomorpha</taxon>
        <taxon>Rhabditoidea</taxon>
        <taxon>Rhabditidae</taxon>
        <taxon>Peloderinae</taxon>
        <taxon>Caenorhabditis</taxon>
    </lineage>
</organism>
<accession>E3MFT1</accession>
<keyword evidence="2" id="KW-0067">ATP-binding</keyword>
<comment type="similarity">
    <text evidence="3">Belongs to the TRAFAC class myosin-kinesin ATPase superfamily. Kinesin family.</text>
</comment>
<evidence type="ECO:0000259" key="4">
    <source>
        <dbReference type="PROSITE" id="PS50067"/>
    </source>
</evidence>
<evidence type="ECO:0000256" key="2">
    <source>
        <dbReference type="ARBA" id="ARBA00022840"/>
    </source>
</evidence>
<protein>
    <recommendedName>
        <fullName evidence="4">Kinesin motor domain-containing protein</fullName>
    </recommendedName>
</protein>
<sequence>MLNENMLNFMLDKTRQNETRRCWIQLELSQSAVTDSRETTLYERQSAAGTEGDRLKEGIVINQSLTTLGRVIKALHDSQKSGGKKMQIPYRDSVLTCLLKNALGGNSKTIMIAAISPADINYEETLSTLR</sequence>
<dbReference type="Proteomes" id="UP000008281">
    <property type="component" value="Unassembled WGS sequence"/>
</dbReference>
<dbReference type="eggNOG" id="KOG0245">
    <property type="taxonomic scope" value="Eukaryota"/>
</dbReference>
<dbReference type="GO" id="GO:0008017">
    <property type="term" value="F:microtubule binding"/>
    <property type="evidence" value="ECO:0007669"/>
    <property type="project" value="InterPro"/>
</dbReference>
<evidence type="ECO:0000256" key="1">
    <source>
        <dbReference type="ARBA" id="ARBA00022741"/>
    </source>
</evidence>
<comment type="caution">
    <text evidence="3">Lacks conserved residue(s) required for the propagation of feature annotation.</text>
</comment>
<dbReference type="GO" id="GO:0007018">
    <property type="term" value="P:microtubule-based movement"/>
    <property type="evidence" value="ECO:0007669"/>
    <property type="project" value="InterPro"/>
</dbReference>
<dbReference type="InterPro" id="IPR027417">
    <property type="entry name" value="P-loop_NTPase"/>
</dbReference>
<evidence type="ECO:0000256" key="3">
    <source>
        <dbReference type="PROSITE-ProRule" id="PRU00283"/>
    </source>
</evidence>
<keyword evidence="1" id="KW-0547">Nucleotide-binding</keyword>
<dbReference type="PROSITE" id="PS50067">
    <property type="entry name" value="KINESIN_MOTOR_2"/>
    <property type="match status" value="1"/>
</dbReference>
<dbReference type="AlphaFoldDB" id="E3MFT1"/>
<feature type="domain" description="Kinesin motor" evidence="4">
    <location>
        <begin position="1"/>
        <end position="130"/>
    </location>
</feature>
<dbReference type="PANTHER" id="PTHR47117">
    <property type="entry name" value="STAR-RELATED LIPID TRANSFER PROTEIN 9"/>
    <property type="match status" value="1"/>
</dbReference>
<evidence type="ECO:0000313" key="6">
    <source>
        <dbReference type="Proteomes" id="UP000008281"/>
    </source>
</evidence>
<dbReference type="GO" id="GO:0003777">
    <property type="term" value="F:microtubule motor activity"/>
    <property type="evidence" value="ECO:0007669"/>
    <property type="project" value="InterPro"/>
</dbReference>
<dbReference type="SMART" id="SM00129">
    <property type="entry name" value="KISc"/>
    <property type="match status" value="1"/>
</dbReference>
<dbReference type="InterPro" id="IPR001752">
    <property type="entry name" value="Kinesin_motor_dom"/>
</dbReference>
<reference evidence="5" key="1">
    <citation type="submission" date="2007-07" db="EMBL/GenBank/DDBJ databases">
        <title>PCAP assembly of the Caenorhabditis remanei genome.</title>
        <authorList>
            <consortium name="The Caenorhabditis remanei Sequencing Consortium"/>
            <person name="Wilson R.K."/>
        </authorList>
    </citation>
    <scope>NUCLEOTIDE SEQUENCE [LARGE SCALE GENOMIC DNA]</scope>
    <source>
        <strain evidence="5">PB4641</strain>
    </source>
</reference>